<evidence type="ECO:0000256" key="2">
    <source>
        <dbReference type="ARBA" id="ARBA00022729"/>
    </source>
</evidence>
<evidence type="ECO:0000259" key="4">
    <source>
        <dbReference type="Pfam" id="PF13458"/>
    </source>
</evidence>
<dbReference type="PANTHER" id="PTHR47235">
    <property type="entry name" value="BLR6548 PROTEIN"/>
    <property type="match status" value="1"/>
</dbReference>
<gene>
    <name evidence="5" type="ORF">ACFOEN_04080</name>
</gene>
<keyword evidence="2 3" id="KW-0732">Signal</keyword>
<evidence type="ECO:0000313" key="6">
    <source>
        <dbReference type="Proteomes" id="UP001595556"/>
    </source>
</evidence>
<dbReference type="Proteomes" id="UP001595556">
    <property type="component" value="Unassembled WGS sequence"/>
</dbReference>
<dbReference type="InterPro" id="IPR028082">
    <property type="entry name" value="Peripla_BP_I"/>
</dbReference>
<dbReference type="SUPFAM" id="SSF53822">
    <property type="entry name" value="Periplasmic binding protein-like I"/>
    <property type="match status" value="1"/>
</dbReference>
<proteinExistence type="inferred from homology"/>
<feature type="chain" id="PRO_5046751958" evidence="3">
    <location>
        <begin position="32"/>
        <end position="388"/>
    </location>
</feature>
<dbReference type="PANTHER" id="PTHR47235:SF1">
    <property type="entry name" value="BLR6548 PROTEIN"/>
    <property type="match status" value="1"/>
</dbReference>
<accession>A0ABV7H646</accession>
<dbReference type="InterPro" id="IPR028081">
    <property type="entry name" value="Leu-bd"/>
</dbReference>
<dbReference type="Gene3D" id="3.40.50.2300">
    <property type="match status" value="2"/>
</dbReference>
<sequence>MSHLLLARASLALALCAASLLATPFIPAAHAQGEPRPTVRVGIVTDRTGAFAEYSRDFFAGAKTWFDEANARRLLGSRRIEVVQRATTGTDANATLNAARAMLVEDRPALLFGLPSDAALTALCADPQVQKSGVPIVSPLAGVDAPANCNVQFSRASYAQEFAGAIRQLRNMGVSRFALVTPADVAPALRNTLRQQLSQTAGGAVPLVVWPVTGANASANPARTAALSQIQASGAQAVFVLADSLEYGEIYNAITERQPGTLVVGPSLVNPITLSGLFPTPRLQGAVLSQAVPDPTRGSLAVVREFRQLFNKYFAEAPTHAALEGFIAARLVVERLRSGGDVPDALSRGTANKVIDVGGLSFDYTRFPLRGTEFADLAMMRKDGSLAQ</sequence>
<reference evidence="6" key="1">
    <citation type="journal article" date="2019" name="Int. J. Syst. Evol. Microbiol.">
        <title>The Global Catalogue of Microorganisms (GCM) 10K type strain sequencing project: providing services to taxonomists for standard genome sequencing and annotation.</title>
        <authorList>
            <consortium name="The Broad Institute Genomics Platform"/>
            <consortium name="The Broad Institute Genome Sequencing Center for Infectious Disease"/>
            <person name="Wu L."/>
            <person name="Ma J."/>
        </authorList>
    </citation>
    <scope>NUCLEOTIDE SEQUENCE [LARGE SCALE GENOMIC DNA]</scope>
    <source>
        <strain evidence="6">KCTC 52168</strain>
    </source>
</reference>
<feature type="domain" description="Leucine-binding protein" evidence="4">
    <location>
        <begin position="38"/>
        <end position="345"/>
    </location>
</feature>
<feature type="signal peptide" evidence="3">
    <location>
        <begin position="1"/>
        <end position="31"/>
    </location>
</feature>
<comment type="caution">
    <text evidence="5">The sequence shown here is derived from an EMBL/GenBank/DDBJ whole genome shotgun (WGS) entry which is preliminary data.</text>
</comment>
<evidence type="ECO:0000256" key="1">
    <source>
        <dbReference type="ARBA" id="ARBA00010062"/>
    </source>
</evidence>
<name>A0ABV7H646_9BURK</name>
<comment type="similarity">
    <text evidence="1">Belongs to the leucine-binding protein family.</text>
</comment>
<dbReference type="Pfam" id="PF13458">
    <property type="entry name" value="Peripla_BP_6"/>
    <property type="match status" value="1"/>
</dbReference>
<dbReference type="EMBL" id="JBHRTI010000003">
    <property type="protein sequence ID" value="MFC3146817.1"/>
    <property type="molecule type" value="Genomic_DNA"/>
</dbReference>
<protein>
    <submittedName>
        <fullName evidence="5">ABC transporter substrate-binding protein</fullName>
    </submittedName>
</protein>
<evidence type="ECO:0000256" key="3">
    <source>
        <dbReference type="SAM" id="SignalP"/>
    </source>
</evidence>
<evidence type="ECO:0000313" key="5">
    <source>
        <dbReference type="EMBL" id="MFC3146817.1"/>
    </source>
</evidence>
<keyword evidence="6" id="KW-1185">Reference proteome</keyword>
<dbReference type="RefSeq" id="WP_377301331.1">
    <property type="nucleotide sequence ID" value="NZ_CP180191.1"/>
</dbReference>
<organism evidence="5 6">
    <name type="scientific">Piscinibacterium candidicorallinum</name>
    <dbReference type="NCBI Taxonomy" id="1793872"/>
    <lineage>
        <taxon>Bacteria</taxon>
        <taxon>Pseudomonadati</taxon>
        <taxon>Pseudomonadota</taxon>
        <taxon>Betaproteobacteria</taxon>
        <taxon>Burkholderiales</taxon>
        <taxon>Piscinibacterium</taxon>
    </lineage>
</organism>